<dbReference type="Pfam" id="PF00582">
    <property type="entry name" value="Usp"/>
    <property type="match status" value="1"/>
</dbReference>
<dbReference type="Proteomes" id="UP001155077">
    <property type="component" value="Unassembled WGS sequence"/>
</dbReference>
<evidence type="ECO:0000256" key="4">
    <source>
        <dbReference type="ARBA" id="ARBA00022490"/>
    </source>
</evidence>
<evidence type="ECO:0000313" key="7">
    <source>
        <dbReference type="EMBL" id="MCM8570341.1"/>
    </source>
</evidence>
<dbReference type="InterPro" id="IPR014729">
    <property type="entry name" value="Rossmann-like_a/b/a_fold"/>
</dbReference>
<evidence type="ECO:0000256" key="3">
    <source>
        <dbReference type="ARBA" id="ARBA00011738"/>
    </source>
</evidence>
<evidence type="ECO:0000313" key="8">
    <source>
        <dbReference type="Proteomes" id="UP001155077"/>
    </source>
</evidence>
<dbReference type="PANTHER" id="PTHR46268">
    <property type="entry name" value="STRESS RESPONSE PROTEIN NHAX"/>
    <property type="match status" value="1"/>
</dbReference>
<feature type="domain" description="UspA" evidence="6">
    <location>
        <begin position="1"/>
        <end position="144"/>
    </location>
</feature>
<dbReference type="InterPro" id="IPR006016">
    <property type="entry name" value="UspA"/>
</dbReference>
<gene>
    <name evidence="7" type="ORF">NE848_13190</name>
</gene>
<keyword evidence="4 5" id="KW-0963">Cytoplasm</keyword>
<evidence type="ECO:0000259" key="6">
    <source>
        <dbReference type="Pfam" id="PF00582"/>
    </source>
</evidence>
<evidence type="ECO:0000256" key="2">
    <source>
        <dbReference type="ARBA" id="ARBA00008791"/>
    </source>
</evidence>
<sequence length="148" mass="16575">MKNILIAISQPEDAKQLISQAVKIAQDTGGKLWIVHVTEANPDDFLAREAGPQYIYDKRAETRKKAKTYVDEQAIKINSEYGISAEGLVIQGAVAKTIKETVEKYNIDLVVAGHRKKDFLYSLFTANRKKDLVDELKIPLLAVPLQVH</sequence>
<dbReference type="PIRSF" id="PIRSF006276">
    <property type="entry name" value="UspA"/>
    <property type="match status" value="1"/>
</dbReference>
<dbReference type="RefSeq" id="WP_252114343.1">
    <property type="nucleotide sequence ID" value="NZ_JAMSCK010000004.1"/>
</dbReference>
<accession>A0ABT0Z3M3</accession>
<comment type="similarity">
    <text evidence="2 5">Belongs to the universal stress protein A family.</text>
</comment>
<evidence type="ECO:0000256" key="5">
    <source>
        <dbReference type="PIRNR" id="PIRNR006276"/>
    </source>
</evidence>
<comment type="caution">
    <text evidence="7">The sequence shown here is derived from an EMBL/GenBank/DDBJ whole genome shotgun (WGS) entry which is preliminary data.</text>
</comment>
<keyword evidence="8" id="KW-1185">Reference proteome</keyword>
<organism evidence="7 8">
    <name type="scientific">Gramella jeungdoensis</name>
    <dbReference type="NCBI Taxonomy" id="708091"/>
    <lineage>
        <taxon>Bacteria</taxon>
        <taxon>Pseudomonadati</taxon>
        <taxon>Bacteroidota</taxon>
        <taxon>Flavobacteriia</taxon>
        <taxon>Flavobacteriales</taxon>
        <taxon>Flavobacteriaceae</taxon>
        <taxon>Christiangramia</taxon>
    </lineage>
</organism>
<dbReference type="PANTHER" id="PTHR46268:SF23">
    <property type="entry name" value="UNIVERSAL STRESS PROTEIN A-RELATED"/>
    <property type="match status" value="1"/>
</dbReference>
<dbReference type="InterPro" id="IPR006015">
    <property type="entry name" value="Universal_stress_UspA"/>
</dbReference>
<dbReference type="EMBL" id="JAMSCK010000004">
    <property type="protein sequence ID" value="MCM8570341.1"/>
    <property type="molecule type" value="Genomic_DNA"/>
</dbReference>
<reference evidence="7" key="1">
    <citation type="submission" date="2022-06" db="EMBL/GenBank/DDBJ databases">
        <title>Gramella sediminis sp. nov., isolated from deep-sea sediment of the Indian Ocean.</title>
        <authorList>
            <person name="Yang L."/>
        </authorList>
    </citation>
    <scope>NUCLEOTIDE SEQUENCE</scope>
    <source>
        <strain evidence="7">HMD3159</strain>
    </source>
</reference>
<proteinExistence type="inferred from homology"/>
<dbReference type="Gene3D" id="3.40.50.620">
    <property type="entry name" value="HUPs"/>
    <property type="match status" value="1"/>
</dbReference>
<evidence type="ECO:0000256" key="1">
    <source>
        <dbReference type="ARBA" id="ARBA00004496"/>
    </source>
</evidence>
<dbReference type="SUPFAM" id="SSF52402">
    <property type="entry name" value="Adenine nucleotide alpha hydrolases-like"/>
    <property type="match status" value="1"/>
</dbReference>
<name>A0ABT0Z3M3_9FLAO</name>
<comment type="subcellular location">
    <subcellularLocation>
        <location evidence="1 5">Cytoplasm</location>
    </subcellularLocation>
</comment>
<protein>
    <recommendedName>
        <fullName evidence="5">Universal stress protein</fullName>
    </recommendedName>
</protein>
<comment type="subunit">
    <text evidence="3">Homodimer.</text>
</comment>